<dbReference type="Gene3D" id="3.40.50.150">
    <property type="entry name" value="Vaccinia Virus protein VP39"/>
    <property type="match status" value="1"/>
</dbReference>
<evidence type="ECO:0000256" key="5">
    <source>
        <dbReference type="ARBA" id="ARBA00023098"/>
    </source>
</evidence>
<keyword evidence="3 7" id="KW-0808">Transferase</keyword>
<name>A0A2U2N0P2_9GAMM</name>
<dbReference type="GO" id="GO:0032259">
    <property type="term" value="P:methylation"/>
    <property type="evidence" value="ECO:0007669"/>
    <property type="project" value="UniProtKB-KW"/>
</dbReference>
<accession>A0A2U2N0P2</accession>
<dbReference type="Proteomes" id="UP000245474">
    <property type="component" value="Unassembled WGS sequence"/>
</dbReference>
<dbReference type="InterPro" id="IPR050723">
    <property type="entry name" value="CFA/CMAS"/>
</dbReference>
<dbReference type="SMART" id="SM00828">
    <property type="entry name" value="PKS_MT"/>
    <property type="match status" value="1"/>
</dbReference>
<dbReference type="PIRSF" id="PIRSF003085">
    <property type="entry name" value="CMAS"/>
    <property type="match status" value="1"/>
</dbReference>
<dbReference type="PANTHER" id="PTHR43667:SF1">
    <property type="entry name" value="CYCLOPROPANE-FATTY-ACYL-PHOSPHOLIPID SYNTHASE"/>
    <property type="match status" value="1"/>
</dbReference>
<dbReference type="GO" id="GO:0008168">
    <property type="term" value="F:methyltransferase activity"/>
    <property type="evidence" value="ECO:0007669"/>
    <property type="project" value="UniProtKB-KW"/>
</dbReference>
<evidence type="ECO:0000256" key="2">
    <source>
        <dbReference type="ARBA" id="ARBA00022603"/>
    </source>
</evidence>
<keyword evidence="4" id="KW-0949">S-adenosyl-L-methionine</keyword>
<dbReference type="CDD" id="cd02440">
    <property type="entry name" value="AdoMet_MTases"/>
    <property type="match status" value="1"/>
</dbReference>
<dbReference type="InterPro" id="IPR029063">
    <property type="entry name" value="SAM-dependent_MTases_sf"/>
</dbReference>
<dbReference type="EMBL" id="QFFI01000018">
    <property type="protein sequence ID" value="PWG62534.1"/>
    <property type="molecule type" value="Genomic_DNA"/>
</dbReference>
<feature type="domain" description="Polyketide synthase-like methyltransferase" evidence="6">
    <location>
        <begin position="113"/>
        <end position="391"/>
    </location>
</feature>
<dbReference type="InterPro" id="IPR020803">
    <property type="entry name" value="MeTfrase_dom"/>
</dbReference>
<dbReference type="GO" id="GO:0008610">
    <property type="term" value="P:lipid biosynthetic process"/>
    <property type="evidence" value="ECO:0007669"/>
    <property type="project" value="InterPro"/>
</dbReference>
<sequence length="404" mass="46733">MLERVLEEGVHAGTLRLETPDGGTRTFGSGAPEAELRLHDRRAAKRVVTDPEFMLGQTYMDGQWSTPDLRALLDLLLRNFAAELPRRRHRWLEALLRPLQQWNRRAASRRNVAHHYDIDESLFRRFLDSDLQYSCAYWPRRDLTLEQAQAAKRAHIRRKLCLQPGHRVLDIGCGWGGLAIELAEQAGVRVVGLTLSAEQARVARERVRARGLEDRVEIRLEDYRDVPETFDRIVSVGMFEHVGTRYYDTYFNGVHEHLAPGGVALIHTIGRVTPPGITNPWIRRYIFPGGYIPAMSEVMAAVERQGLTSTDVEVLRLHYAYTLAEWFRRFQGVRDEVVREKGERFCRMWEFYLAVSEMAFRWRGLVVFQFQLARDQTAVPLTRDYLYEASVLEEIAEPRRQASA</sequence>
<keyword evidence="5" id="KW-0443">Lipid metabolism</keyword>
<comment type="similarity">
    <text evidence="1">Belongs to the CFA/CMAS family.</text>
</comment>
<organism evidence="7 8">
    <name type="scientific">Sediminicurvatus halobius</name>
    <dbReference type="NCBI Taxonomy" id="2182432"/>
    <lineage>
        <taxon>Bacteria</taxon>
        <taxon>Pseudomonadati</taxon>
        <taxon>Pseudomonadota</taxon>
        <taxon>Gammaproteobacteria</taxon>
        <taxon>Chromatiales</taxon>
        <taxon>Ectothiorhodospiraceae</taxon>
        <taxon>Sediminicurvatus</taxon>
    </lineage>
</organism>
<keyword evidence="8" id="KW-1185">Reference proteome</keyword>
<evidence type="ECO:0000256" key="4">
    <source>
        <dbReference type="ARBA" id="ARBA00022691"/>
    </source>
</evidence>
<evidence type="ECO:0000313" key="7">
    <source>
        <dbReference type="EMBL" id="PWG62534.1"/>
    </source>
</evidence>
<gene>
    <name evidence="7" type="ORF">DEM34_12055</name>
</gene>
<evidence type="ECO:0000259" key="6">
    <source>
        <dbReference type="SMART" id="SM00828"/>
    </source>
</evidence>
<evidence type="ECO:0000313" key="8">
    <source>
        <dbReference type="Proteomes" id="UP000245474"/>
    </source>
</evidence>
<keyword evidence="2 7" id="KW-0489">Methyltransferase</keyword>
<protein>
    <submittedName>
        <fullName evidence="7">SAM-dependent methyltransferase</fullName>
    </submittedName>
</protein>
<evidence type="ECO:0000256" key="1">
    <source>
        <dbReference type="ARBA" id="ARBA00010815"/>
    </source>
</evidence>
<dbReference type="OrthoDB" id="9782855at2"/>
<comment type="caution">
    <text evidence="7">The sequence shown here is derived from an EMBL/GenBank/DDBJ whole genome shotgun (WGS) entry which is preliminary data.</text>
</comment>
<dbReference type="Pfam" id="PF02353">
    <property type="entry name" value="CMAS"/>
    <property type="match status" value="1"/>
</dbReference>
<dbReference type="PANTHER" id="PTHR43667">
    <property type="entry name" value="CYCLOPROPANE-FATTY-ACYL-PHOSPHOLIPID SYNTHASE"/>
    <property type="match status" value="1"/>
</dbReference>
<dbReference type="InterPro" id="IPR003333">
    <property type="entry name" value="CMAS"/>
</dbReference>
<dbReference type="AlphaFoldDB" id="A0A2U2N0P2"/>
<dbReference type="SUPFAM" id="SSF53335">
    <property type="entry name" value="S-adenosyl-L-methionine-dependent methyltransferases"/>
    <property type="match status" value="1"/>
</dbReference>
<reference evidence="7 8" key="1">
    <citation type="submission" date="2018-05" db="EMBL/GenBank/DDBJ databases">
        <title>Spiribacter halobius sp. nov., a moderately halophilic bacterium isolated from marine solar saltern.</title>
        <authorList>
            <person name="Zheng W.-S."/>
            <person name="Lu D.-C."/>
            <person name="Du Z.-J."/>
        </authorList>
    </citation>
    <scope>NUCLEOTIDE SEQUENCE [LARGE SCALE GENOMIC DNA]</scope>
    <source>
        <strain evidence="7 8">E85</strain>
    </source>
</reference>
<dbReference type="RefSeq" id="WP_109679092.1">
    <property type="nucleotide sequence ID" value="NZ_CP086615.1"/>
</dbReference>
<proteinExistence type="inferred from homology"/>
<evidence type="ECO:0000256" key="3">
    <source>
        <dbReference type="ARBA" id="ARBA00022679"/>
    </source>
</evidence>